<comment type="caution">
    <text evidence="3">The sequence shown here is derived from an EMBL/GenBank/DDBJ whole genome shotgun (WGS) entry which is preliminary data.</text>
</comment>
<dbReference type="GO" id="GO:0016853">
    <property type="term" value="F:isomerase activity"/>
    <property type="evidence" value="ECO:0007669"/>
    <property type="project" value="UniProtKB-KW"/>
</dbReference>
<dbReference type="Proteomes" id="UP001596043">
    <property type="component" value="Unassembled WGS sequence"/>
</dbReference>
<dbReference type="InterPro" id="IPR036298">
    <property type="entry name" value="Chalcone_isomerase_sf"/>
</dbReference>
<evidence type="ECO:0000313" key="3">
    <source>
        <dbReference type="EMBL" id="MFC4636504.1"/>
    </source>
</evidence>
<name>A0ABV9I2U6_9FLAO</name>
<reference evidence="4" key="1">
    <citation type="journal article" date="2019" name="Int. J. Syst. Evol. Microbiol.">
        <title>The Global Catalogue of Microorganisms (GCM) 10K type strain sequencing project: providing services to taxonomists for standard genome sequencing and annotation.</title>
        <authorList>
            <consortium name="The Broad Institute Genomics Platform"/>
            <consortium name="The Broad Institute Genome Sequencing Center for Infectious Disease"/>
            <person name="Wu L."/>
            <person name="Ma J."/>
        </authorList>
    </citation>
    <scope>NUCLEOTIDE SEQUENCE [LARGE SCALE GENOMIC DNA]</scope>
    <source>
        <strain evidence="4">YJ-61-S</strain>
    </source>
</reference>
<dbReference type="Gene3D" id="3.50.70.10">
    <property type="match status" value="1"/>
</dbReference>
<dbReference type="RefSeq" id="WP_379982756.1">
    <property type="nucleotide sequence ID" value="NZ_JBHSFV010000021.1"/>
</dbReference>
<keyword evidence="1" id="KW-0732">Signal</keyword>
<dbReference type="InterPro" id="IPR016088">
    <property type="entry name" value="Chalcone_isomerase_3-sand"/>
</dbReference>
<proteinExistence type="predicted"/>
<feature type="domain" description="Chalcone isomerase" evidence="2">
    <location>
        <begin position="21"/>
        <end position="185"/>
    </location>
</feature>
<evidence type="ECO:0000256" key="1">
    <source>
        <dbReference type="SAM" id="SignalP"/>
    </source>
</evidence>
<dbReference type="InterPro" id="IPR016087">
    <property type="entry name" value="Chalcone_isomerase"/>
</dbReference>
<dbReference type="SUPFAM" id="SSF54626">
    <property type="entry name" value="Chalcone isomerase"/>
    <property type="match status" value="1"/>
</dbReference>
<feature type="signal peptide" evidence="1">
    <location>
        <begin position="1"/>
        <end position="19"/>
    </location>
</feature>
<protein>
    <submittedName>
        <fullName evidence="3">Chalcone isomerase family protein</fullName>
    </submittedName>
</protein>
<evidence type="ECO:0000313" key="4">
    <source>
        <dbReference type="Proteomes" id="UP001596043"/>
    </source>
</evidence>
<gene>
    <name evidence="3" type="ORF">ACFO3O_21540</name>
</gene>
<dbReference type="EMBL" id="JBHSFV010000021">
    <property type="protein sequence ID" value="MFC4636504.1"/>
    <property type="molecule type" value="Genomic_DNA"/>
</dbReference>
<dbReference type="Pfam" id="PF16036">
    <property type="entry name" value="Chalcone_3"/>
    <property type="match status" value="1"/>
</dbReference>
<evidence type="ECO:0000259" key="2">
    <source>
        <dbReference type="Pfam" id="PF16036"/>
    </source>
</evidence>
<sequence>MKNVMLALVAIFSVGFANAQTQVGDATLPNQMTIEGIDLVLNGAGMREKVVFDLYAGGLYLQSKSSDAKSIINADETMVMKLDIVSKLVSSSKMTDAVDEGFEAATNDNIGPLADRIEKFKSFFSEKIVKTNVFDIAYIKGVGSVVYKNGTKIGVIEGMDFKKALFAIWLGEDPADEDLKEGMLGID</sequence>
<organism evidence="3 4">
    <name type="scientific">Dokdonia ponticola</name>
    <dbReference type="NCBI Taxonomy" id="2041041"/>
    <lineage>
        <taxon>Bacteria</taxon>
        <taxon>Pseudomonadati</taxon>
        <taxon>Bacteroidota</taxon>
        <taxon>Flavobacteriia</taxon>
        <taxon>Flavobacteriales</taxon>
        <taxon>Flavobacteriaceae</taxon>
        <taxon>Dokdonia</taxon>
    </lineage>
</organism>
<keyword evidence="3" id="KW-0413">Isomerase</keyword>
<keyword evidence="4" id="KW-1185">Reference proteome</keyword>
<feature type="chain" id="PRO_5045928022" evidence="1">
    <location>
        <begin position="20"/>
        <end position="187"/>
    </location>
</feature>
<accession>A0ABV9I2U6</accession>